<dbReference type="SUPFAM" id="SSF54427">
    <property type="entry name" value="NTF2-like"/>
    <property type="match status" value="1"/>
</dbReference>
<protein>
    <recommendedName>
        <fullName evidence="2">UPF0225 protein EV696_1083</fullName>
    </recommendedName>
</protein>
<gene>
    <name evidence="4" type="ORF">EV696_1083</name>
</gene>
<organism evidence="4 5">
    <name type="scientific">Permianibacter aggregans</name>
    <dbReference type="NCBI Taxonomy" id="1510150"/>
    <lineage>
        <taxon>Bacteria</taxon>
        <taxon>Pseudomonadati</taxon>
        <taxon>Pseudomonadota</taxon>
        <taxon>Gammaproteobacteria</taxon>
        <taxon>Pseudomonadales</taxon>
        <taxon>Pseudomonadaceae</taxon>
        <taxon>Permianibacter</taxon>
    </lineage>
</organism>
<dbReference type="EMBL" id="SNYM01000008">
    <property type="protein sequence ID" value="TDQ48023.1"/>
    <property type="molecule type" value="Genomic_DNA"/>
</dbReference>
<dbReference type="PANTHER" id="PTHR33747:SF1">
    <property type="entry name" value="ADENYLATE CYCLASE-ASSOCIATED CAP C-TERMINAL DOMAIN-CONTAINING PROTEIN"/>
    <property type="match status" value="1"/>
</dbReference>
<dbReference type="Pfam" id="PF02810">
    <property type="entry name" value="SEC-C"/>
    <property type="match status" value="1"/>
</dbReference>
<dbReference type="AlphaFoldDB" id="A0A4R6UR30"/>
<comment type="similarity">
    <text evidence="1 2">Belongs to the UPF0225 family.</text>
</comment>
<dbReference type="Gene3D" id="3.10.450.50">
    <property type="match status" value="1"/>
</dbReference>
<keyword evidence="5" id="KW-1185">Reference proteome</keyword>
<evidence type="ECO:0000313" key="4">
    <source>
        <dbReference type="EMBL" id="TDQ48023.1"/>
    </source>
</evidence>
<dbReference type="HAMAP" id="MF_00612">
    <property type="entry name" value="UPF0225"/>
    <property type="match status" value="1"/>
</dbReference>
<dbReference type="InterPro" id="IPR023006">
    <property type="entry name" value="YchJ-like"/>
</dbReference>
<reference evidence="4 5" key="1">
    <citation type="submission" date="2019-03" db="EMBL/GenBank/DDBJ databases">
        <title>Genomic Encyclopedia of Type Strains, Phase IV (KMG-IV): sequencing the most valuable type-strain genomes for metagenomic binning, comparative biology and taxonomic classification.</title>
        <authorList>
            <person name="Goeker M."/>
        </authorList>
    </citation>
    <scope>NUCLEOTIDE SEQUENCE [LARGE SCALE GENOMIC DNA]</scope>
    <source>
        <strain evidence="4 5">DSM 103792</strain>
    </source>
</reference>
<comment type="caution">
    <text evidence="4">The sequence shown here is derived from an EMBL/GenBank/DDBJ whole genome shotgun (WGS) entry which is preliminary data.</text>
</comment>
<sequence>MIQTENVPCPCGSELAYGQCCGPLHQSKKAENAEQLMRSRYSAFVMQNTDYLRRTWHESTRPSQDDLAADPKTKWLGLEVRQHRSIDENEAEVEFVARYKINGRAHRLHETSQFVKENGQWFYLRGQIHE</sequence>
<dbReference type="PANTHER" id="PTHR33747">
    <property type="entry name" value="UPF0225 PROTEIN SCO1677"/>
    <property type="match status" value="1"/>
</dbReference>
<dbReference type="Proteomes" id="UP000295375">
    <property type="component" value="Unassembled WGS sequence"/>
</dbReference>
<dbReference type="InterPro" id="IPR004027">
    <property type="entry name" value="SEC_C_motif"/>
</dbReference>
<evidence type="ECO:0000259" key="3">
    <source>
        <dbReference type="Pfam" id="PF17775"/>
    </source>
</evidence>
<dbReference type="InterPro" id="IPR032710">
    <property type="entry name" value="NTF2-like_dom_sf"/>
</dbReference>
<evidence type="ECO:0000256" key="2">
    <source>
        <dbReference type="HAMAP-Rule" id="MF_00612"/>
    </source>
</evidence>
<feature type="domain" description="YchJ-like middle NTF2-like" evidence="3">
    <location>
        <begin position="32"/>
        <end position="126"/>
    </location>
</feature>
<evidence type="ECO:0000256" key="1">
    <source>
        <dbReference type="ARBA" id="ARBA00010839"/>
    </source>
</evidence>
<dbReference type="RefSeq" id="WP_133590419.1">
    <property type="nucleotide sequence ID" value="NZ_CP037953.1"/>
</dbReference>
<accession>A0A4R6UR30</accession>
<proteinExistence type="inferred from homology"/>
<evidence type="ECO:0000313" key="5">
    <source>
        <dbReference type="Proteomes" id="UP000295375"/>
    </source>
</evidence>
<name>A0A4R6UR30_9GAMM</name>
<dbReference type="Pfam" id="PF17775">
    <property type="entry name" value="YchJ_M-like"/>
    <property type="match status" value="1"/>
</dbReference>
<dbReference type="OrthoDB" id="21421at2"/>
<dbReference type="InterPro" id="IPR048469">
    <property type="entry name" value="YchJ-like_M"/>
</dbReference>